<comment type="caution">
    <text evidence="2">The sequence shown here is derived from an EMBL/GenBank/DDBJ whole genome shotgun (WGS) entry which is preliminary data.</text>
</comment>
<reference evidence="2 3" key="1">
    <citation type="submission" date="2020-07" db="EMBL/GenBank/DDBJ databases">
        <title>Diversity of carbapenemase encoding genes among Pseudomonas putida group clinical isolates in a tertiary Brazilian hospital.</title>
        <authorList>
            <person name="Alberto-Lei F."/>
            <person name="Nodari C.S."/>
            <person name="Streling A.P."/>
            <person name="Paulino J.T."/>
            <person name="Bessa-Neto F.O."/>
            <person name="Cayo R."/>
            <person name="Gales A.C."/>
        </authorList>
    </citation>
    <scope>NUCLEOTIDE SEQUENCE [LARGE SCALE GENOMIC DNA]</scope>
    <source>
        <strain evidence="2 3">12464</strain>
    </source>
</reference>
<evidence type="ECO:0000313" key="2">
    <source>
        <dbReference type="EMBL" id="MBA6114134.1"/>
    </source>
</evidence>
<feature type="transmembrane region" description="Helical" evidence="1">
    <location>
        <begin position="41"/>
        <end position="58"/>
    </location>
</feature>
<gene>
    <name evidence="2" type="ORF">H4C47_00135</name>
</gene>
<name>A0A7W2KWK8_PSEPU</name>
<feature type="transmembrane region" description="Helical" evidence="1">
    <location>
        <begin position="78"/>
        <end position="100"/>
    </location>
</feature>
<dbReference type="RefSeq" id="WP_176516684.1">
    <property type="nucleotide sequence ID" value="NZ_JACGDG010000001.1"/>
</dbReference>
<dbReference type="AlphaFoldDB" id="A0A7W2KWK8"/>
<keyword evidence="1" id="KW-0472">Membrane</keyword>
<dbReference type="EMBL" id="JACGDG010000001">
    <property type="protein sequence ID" value="MBA6114134.1"/>
    <property type="molecule type" value="Genomic_DNA"/>
</dbReference>
<proteinExistence type="predicted"/>
<evidence type="ECO:0000256" key="1">
    <source>
        <dbReference type="SAM" id="Phobius"/>
    </source>
</evidence>
<keyword evidence="1" id="KW-0812">Transmembrane</keyword>
<accession>A0A7W2KWK8</accession>
<keyword evidence="1" id="KW-1133">Transmembrane helix</keyword>
<evidence type="ECO:0000313" key="3">
    <source>
        <dbReference type="Proteomes" id="UP000553948"/>
    </source>
</evidence>
<organism evidence="2 3">
    <name type="scientific">Pseudomonas putida</name>
    <name type="common">Arthrobacter siderocapsulatus</name>
    <dbReference type="NCBI Taxonomy" id="303"/>
    <lineage>
        <taxon>Bacteria</taxon>
        <taxon>Pseudomonadati</taxon>
        <taxon>Pseudomonadota</taxon>
        <taxon>Gammaproteobacteria</taxon>
        <taxon>Pseudomonadales</taxon>
        <taxon>Pseudomonadaceae</taxon>
        <taxon>Pseudomonas</taxon>
    </lineage>
</organism>
<sequence>MKALGKRRRLLQDRLESLLSNCKMVIENKAIYHQESLIGKVVRVWAISVMLFMPRLYAWKGLVDLDEVRTVPLKLKTLLLIVCPTFFGLFGVLVSMRSWLH</sequence>
<dbReference type="Proteomes" id="UP000553948">
    <property type="component" value="Unassembled WGS sequence"/>
</dbReference>
<protein>
    <submittedName>
        <fullName evidence="2">Uncharacterized protein</fullName>
    </submittedName>
</protein>